<evidence type="ECO:0000256" key="2">
    <source>
        <dbReference type="ARBA" id="ARBA00022737"/>
    </source>
</evidence>
<keyword evidence="9" id="KW-1185">Reference proteome</keyword>
<gene>
    <name evidence="7" type="primary">tbp</name>
    <name evidence="8" type="ORF">ACFSBW_02280</name>
</gene>
<comment type="caution">
    <text evidence="8">The sequence shown here is derived from an EMBL/GenBank/DDBJ whole genome shotgun (WGS) entry which is preliminary data.</text>
</comment>
<evidence type="ECO:0000313" key="9">
    <source>
        <dbReference type="Proteomes" id="UP001597052"/>
    </source>
</evidence>
<reference evidence="8 9" key="1">
    <citation type="journal article" date="2019" name="Int. J. Syst. Evol. Microbiol.">
        <title>The Global Catalogue of Microorganisms (GCM) 10K type strain sequencing project: providing services to taxonomists for standard genome sequencing and annotation.</title>
        <authorList>
            <consortium name="The Broad Institute Genomics Platform"/>
            <consortium name="The Broad Institute Genome Sequencing Center for Infectious Disease"/>
            <person name="Wu L."/>
            <person name="Ma J."/>
        </authorList>
    </citation>
    <scope>NUCLEOTIDE SEQUENCE [LARGE SCALE GENOMIC DNA]</scope>
    <source>
        <strain evidence="8 9">CGMCC 1.10593</strain>
    </source>
</reference>
<sequence>MHDPKTTISIENVVASTGIGQELDLQSVAMDLEGADYDPEQFPGLVYRTQSPKSAALIFRSGKIVCTGANSTEAVHESLAIVFEKLRDLQIPIAEDPEITVQNIVTSADLGTDLNLNAIAIGLGLENIEYEPEQFPGLVYRLDDPDVVALLFGSGKLVITGGKEPSDAEAAVDVITDRLDDLGLLA</sequence>
<evidence type="ECO:0000256" key="1">
    <source>
        <dbReference type="ARBA" id="ARBA00005560"/>
    </source>
</evidence>
<dbReference type="InterPro" id="IPR000814">
    <property type="entry name" value="TBP"/>
</dbReference>
<accession>A0ABD6D347</accession>
<dbReference type="SUPFAM" id="SSF55945">
    <property type="entry name" value="TATA-box binding protein-like"/>
    <property type="match status" value="2"/>
</dbReference>
<feature type="repeat" description="1" evidence="7">
    <location>
        <begin position="10"/>
        <end position="86"/>
    </location>
</feature>
<evidence type="ECO:0000256" key="7">
    <source>
        <dbReference type="HAMAP-Rule" id="MF_00408"/>
    </source>
</evidence>
<dbReference type="FunFam" id="3.30.310.10:FF:000007">
    <property type="entry name" value="TATA-box-binding protein"/>
    <property type="match status" value="1"/>
</dbReference>
<keyword evidence="2 7" id="KW-0677">Repeat</keyword>
<proteinExistence type="inferred from homology"/>
<evidence type="ECO:0000256" key="6">
    <source>
        <dbReference type="ARBA" id="ARBA00025680"/>
    </source>
</evidence>
<dbReference type="GO" id="GO:0003700">
    <property type="term" value="F:DNA-binding transcription factor activity"/>
    <property type="evidence" value="ECO:0007669"/>
    <property type="project" value="UniProtKB-UniRule"/>
</dbReference>
<dbReference type="InterPro" id="IPR012295">
    <property type="entry name" value="TBP_dom_sf"/>
</dbReference>
<dbReference type="PANTHER" id="PTHR10126">
    <property type="entry name" value="TATA-BOX BINDING PROTEIN"/>
    <property type="match status" value="1"/>
</dbReference>
<dbReference type="Pfam" id="PF00352">
    <property type="entry name" value="TBP"/>
    <property type="match status" value="2"/>
</dbReference>
<dbReference type="RefSeq" id="WP_256394403.1">
    <property type="nucleotide sequence ID" value="NZ_JANHDJ010000001.1"/>
</dbReference>
<dbReference type="EMBL" id="JBHUDM010000001">
    <property type="protein sequence ID" value="MFD1640704.1"/>
    <property type="molecule type" value="Genomic_DNA"/>
</dbReference>
<evidence type="ECO:0000313" key="8">
    <source>
        <dbReference type="EMBL" id="MFD1640704.1"/>
    </source>
</evidence>
<comment type="caution">
    <text evidence="7">Lacks conserved residue(s) required for the propagation of feature annotation.</text>
</comment>
<dbReference type="HAMAP" id="MF_00408">
    <property type="entry name" value="TATA_bind_prot_arch"/>
    <property type="match status" value="1"/>
</dbReference>
<dbReference type="PRINTS" id="PR00686">
    <property type="entry name" value="TIFACTORIID"/>
</dbReference>
<dbReference type="FunFam" id="3.30.310.10:FF:000010">
    <property type="entry name" value="TATA-box-binding protein"/>
    <property type="match status" value="1"/>
</dbReference>
<comment type="function">
    <text evidence="6 7">General factor that plays a role in the activation of archaeal genes transcribed by RNA polymerase. Binds specifically to the TATA box promoter element which lies close to the position of transcription initiation.</text>
</comment>
<keyword evidence="5 7" id="KW-0804">Transcription</keyword>
<dbReference type="Gene3D" id="3.30.310.10">
    <property type="entry name" value="TATA-Binding Protein"/>
    <property type="match status" value="2"/>
</dbReference>
<keyword evidence="4 7" id="KW-0238">DNA-binding</keyword>
<dbReference type="Proteomes" id="UP001597052">
    <property type="component" value="Unassembled WGS sequence"/>
</dbReference>
<dbReference type="GO" id="GO:0003677">
    <property type="term" value="F:DNA binding"/>
    <property type="evidence" value="ECO:0007669"/>
    <property type="project" value="UniProtKB-KW"/>
</dbReference>
<comment type="similarity">
    <text evidence="1 7">Belongs to the TBP family.</text>
</comment>
<evidence type="ECO:0000256" key="4">
    <source>
        <dbReference type="ARBA" id="ARBA00023125"/>
    </source>
</evidence>
<evidence type="ECO:0000256" key="3">
    <source>
        <dbReference type="ARBA" id="ARBA00023015"/>
    </source>
</evidence>
<dbReference type="NCBIfam" id="NF001593">
    <property type="entry name" value="PRK00394.1-2"/>
    <property type="match status" value="1"/>
</dbReference>
<dbReference type="AlphaFoldDB" id="A0ABD6D347"/>
<name>A0ABD6D347_9EURY</name>
<keyword evidence="3 7" id="KW-0805">Transcription regulation</keyword>
<protein>
    <recommendedName>
        <fullName evidence="7">TATA-box-binding protein</fullName>
    </recommendedName>
    <alternativeName>
        <fullName evidence="7">Box A-binding protein</fullName>
        <shortName evidence="7">BAP</shortName>
    </alternativeName>
    <alternativeName>
        <fullName evidence="7">TATA sequence-binding protein</fullName>
        <shortName evidence="7">TBP</shortName>
    </alternativeName>
    <alternativeName>
        <fullName evidence="7">TATA-box factor</fullName>
    </alternativeName>
</protein>
<evidence type="ECO:0000256" key="5">
    <source>
        <dbReference type="ARBA" id="ARBA00023163"/>
    </source>
</evidence>
<organism evidence="8 9">
    <name type="scientific">Halohasta litorea</name>
    <dbReference type="NCBI Taxonomy" id="869891"/>
    <lineage>
        <taxon>Archaea</taxon>
        <taxon>Methanobacteriati</taxon>
        <taxon>Methanobacteriota</taxon>
        <taxon>Stenosarchaea group</taxon>
        <taxon>Halobacteria</taxon>
        <taxon>Halobacteriales</taxon>
        <taxon>Haloferacaceae</taxon>
        <taxon>Halohasta</taxon>
    </lineage>
</organism>
<dbReference type="InterPro" id="IPR033711">
    <property type="entry name" value="TBP_archaea"/>
</dbReference>
<dbReference type="CDD" id="cd04518">
    <property type="entry name" value="TBP_archaea"/>
    <property type="match status" value="1"/>
</dbReference>
<dbReference type="NCBIfam" id="NF001597">
    <property type="entry name" value="PRK00394.2-2"/>
    <property type="match status" value="1"/>
</dbReference>
<dbReference type="NCBIfam" id="NF001595">
    <property type="entry name" value="PRK00394.1-5"/>
    <property type="match status" value="1"/>
</dbReference>